<name>A0ABU0JV87_HATLI</name>
<dbReference type="InterPro" id="IPR041854">
    <property type="entry name" value="BFD-like_2Fe2S-bd_dom_sf"/>
</dbReference>
<dbReference type="InterPro" id="IPR052745">
    <property type="entry name" value="G3P_Oxidase/Oxidoreductase"/>
</dbReference>
<dbReference type="Gene3D" id="1.10.10.1100">
    <property type="entry name" value="BFD-like [2Fe-2S]-binding domain"/>
    <property type="match status" value="1"/>
</dbReference>
<dbReference type="RefSeq" id="WP_307357414.1">
    <property type="nucleotide sequence ID" value="NZ_BAAACJ010000045.1"/>
</dbReference>
<accession>A0ABU0JV87</accession>
<dbReference type="SUPFAM" id="SSF51905">
    <property type="entry name" value="FAD/NAD(P)-binding domain"/>
    <property type="match status" value="1"/>
</dbReference>
<comment type="caution">
    <text evidence="3">The sequence shown here is derived from an EMBL/GenBank/DDBJ whole genome shotgun (WGS) entry which is preliminary data.</text>
</comment>
<evidence type="ECO:0000313" key="3">
    <source>
        <dbReference type="EMBL" id="MDQ0481021.1"/>
    </source>
</evidence>
<dbReference type="Gene3D" id="3.30.9.10">
    <property type="entry name" value="D-Amino Acid Oxidase, subunit A, domain 2"/>
    <property type="match status" value="1"/>
</dbReference>
<dbReference type="InterPro" id="IPR036188">
    <property type="entry name" value="FAD/NAD-bd_sf"/>
</dbReference>
<dbReference type="CDD" id="cd19946">
    <property type="entry name" value="GlpA-like_Fer2_BFD-like"/>
    <property type="match status" value="1"/>
</dbReference>
<feature type="domain" description="FAD dependent oxidoreductase" evidence="1">
    <location>
        <begin position="4"/>
        <end position="332"/>
    </location>
</feature>
<dbReference type="Pfam" id="PF04324">
    <property type="entry name" value="Fer2_BFD"/>
    <property type="match status" value="1"/>
</dbReference>
<sequence length="460" mass="52769">MDYDVLILGGGLIGCAVAYELSKYNLNIALIEKDYDIADDIALSNTSIVFNGMECGDSLTSQLEFMGNNMMEEVTQKFKVPFKQRPSIIVSEDEEFIDDLYKIGKEKQKDIKILTREELIDLQSDINKDYNKALYFENTGVVCPYDLALAYGEVAFDNNVNFKLEEEVLDIKKESKGFKVITNKNKFTCKIVINTTPNENYCIDNKKEKEKECNLNIRYVCINREANLDYSNLIFSVTREKEHMLAIPTLNGETIGAMVTAKDIDNATVLEELKTIIPNIDNKYISTFYNNKYYDRPFFIDDSGIDIGYIKVSNKHYAIVTMAPAIAKIISETVINKIKCRKKKDFIDRRREYYRFRDLTNEERNEIIKLNPSYGKIICFCEKVTEGEIIDAIRRPLGARTLEGIKRRTGAAVGKCQGAQCMNKILFILARETNKPLTEIVKDSKNSIILLNRIKEFDTM</sequence>
<evidence type="ECO:0000259" key="2">
    <source>
        <dbReference type="Pfam" id="PF04324"/>
    </source>
</evidence>
<keyword evidence="4" id="KW-1185">Reference proteome</keyword>
<dbReference type="InterPro" id="IPR007419">
    <property type="entry name" value="BFD-like_2Fe2S-bd_dom"/>
</dbReference>
<dbReference type="Pfam" id="PF01266">
    <property type="entry name" value="DAO"/>
    <property type="match status" value="1"/>
</dbReference>
<reference evidence="3 4" key="1">
    <citation type="submission" date="2023-07" db="EMBL/GenBank/DDBJ databases">
        <title>Genomic Encyclopedia of Type Strains, Phase IV (KMG-IV): sequencing the most valuable type-strain genomes for metagenomic binning, comparative biology and taxonomic classification.</title>
        <authorList>
            <person name="Goeker M."/>
        </authorList>
    </citation>
    <scope>NUCLEOTIDE SEQUENCE [LARGE SCALE GENOMIC DNA]</scope>
    <source>
        <strain evidence="3 4">DSM 1400</strain>
    </source>
</reference>
<protein>
    <submittedName>
        <fullName evidence="3">L-2-hydroxyglutarate oxidase LhgO</fullName>
    </submittedName>
</protein>
<dbReference type="InterPro" id="IPR006076">
    <property type="entry name" value="FAD-dep_OxRdtase"/>
</dbReference>
<dbReference type="EMBL" id="JAUSWN010000044">
    <property type="protein sequence ID" value="MDQ0481021.1"/>
    <property type="molecule type" value="Genomic_DNA"/>
</dbReference>
<feature type="domain" description="BFD-like [2Fe-2S]-binding" evidence="2">
    <location>
        <begin position="377"/>
        <end position="430"/>
    </location>
</feature>
<dbReference type="PANTHER" id="PTHR42720:SF1">
    <property type="entry name" value="GLYCEROL 3-PHOSPHATE OXIDASE"/>
    <property type="match status" value="1"/>
</dbReference>
<evidence type="ECO:0000259" key="1">
    <source>
        <dbReference type="Pfam" id="PF01266"/>
    </source>
</evidence>
<dbReference type="Proteomes" id="UP001224418">
    <property type="component" value="Unassembled WGS sequence"/>
</dbReference>
<dbReference type="Gene3D" id="3.50.50.60">
    <property type="entry name" value="FAD/NAD(P)-binding domain"/>
    <property type="match status" value="1"/>
</dbReference>
<proteinExistence type="predicted"/>
<organism evidence="3 4">
    <name type="scientific">Hathewaya limosa</name>
    <name type="common">Clostridium limosum</name>
    <dbReference type="NCBI Taxonomy" id="1536"/>
    <lineage>
        <taxon>Bacteria</taxon>
        <taxon>Bacillati</taxon>
        <taxon>Bacillota</taxon>
        <taxon>Clostridia</taxon>
        <taxon>Eubacteriales</taxon>
        <taxon>Clostridiaceae</taxon>
        <taxon>Hathewaya</taxon>
    </lineage>
</organism>
<gene>
    <name evidence="3" type="ORF">QOZ93_002781</name>
</gene>
<evidence type="ECO:0000313" key="4">
    <source>
        <dbReference type="Proteomes" id="UP001224418"/>
    </source>
</evidence>
<dbReference type="PANTHER" id="PTHR42720">
    <property type="entry name" value="GLYCEROL-3-PHOSPHATE DEHYDROGENASE"/>
    <property type="match status" value="1"/>
</dbReference>